<proteinExistence type="predicted"/>
<evidence type="ECO:0000256" key="1">
    <source>
        <dbReference type="SAM" id="MobiDB-lite"/>
    </source>
</evidence>
<accession>A0A9P9Y9N6</accession>
<comment type="caution">
    <text evidence="3">The sequence shown here is derived from an EMBL/GenBank/DDBJ whole genome shotgun (WGS) entry which is preliminary data.</text>
</comment>
<evidence type="ECO:0000313" key="3">
    <source>
        <dbReference type="EMBL" id="KAI6785384.1"/>
    </source>
</evidence>
<keyword evidence="2" id="KW-0812">Transmembrane</keyword>
<evidence type="ECO:0000313" key="4">
    <source>
        <dbReference type="Proteomes" id="UP001055219"/>
    </source>
</evidence>
<feature type="compositionally biased region" description="Pro residues" evidence="1">
    <location>
        <begin position="160"/>
        <end position="172"/>
    </location>
</feature>
<dbReference type="GeneID" id="75833503"/>
<gene>
    <name evidence="3" type="ORF">J7T54_007026</name>
</gene>
<dbReference type="AlphaFoldDB" id="A0A9P9Y9N6"/>
<name>A0A9P9Y9N6_9HYPO</name>
<dbReference type="OrthoDB" id="5278907at2759"/>
<sequence>MRTATRLSTTEPIVAPTAGDYRLFTKMFRTTLRRLAQTAETSAPTTASRSKLTIANNPYRAKKVWPPNFADLTPQQQLRFEKKYKRRVVQSQYSEKWDRGTKILRFTMVSAALVYALFFAEMEFYGQKYKPADEIVAKVGTIFGVMDPEKRYERRRDAPPINPKSPEPAPKA</sequence>
<feature type="region of interest" description="Disordered" evidence="1">
    <location>
        <begin position="150"/>
        <end position="172"/>
    </location>
</feature>
<organism evidence="3 4">
    <name type="scientific">Emericellopsis cladophorae</name>
    <dbReference type="NCBI Taxonomy" id="2686198"/>
    <lineage>
        <taxon>Eukaryota</taxon>
        <taxon>Fungi</taxon>
        <taxon>Dikarya</taxon>
        <taxon>Ascomycota</taxon>
        <taxon>Pezizomycotina</taxon>
        <taxon>Sordariomycetes</taxon>
        <taxon>Hypocreomycetidae</taxon>
        <taxon>Hypocreales</taxon>
        <taxon>Bionectriaceae</taxon>
        <taxon>Emericellopsis</taxon>
    </lineage>
</organism>
<protein>
    <submittedName>
        <fullName evidence="3">Uncharacterized protein</fullName>
    </submittedName>
</protein>
<dbReference type="EMBL" id="JAGIXG020000002">
    <property type="protein sequence ID" value="KAI6785384.1"/>
    <property type="molecule type" value="Genomic_DNA"/>
</dbReference>
<keyword evidence="2" id="KW-0472">Membrane</keyword>
<reference evidence="3" key="1">
    <citation type="journal article" date="2021" name="J Fungi (Basel)">
        <title>Genomic and Metabolomic Analyses of the Marine Fungus Emericellopsis cladophorae: Insights into Saltwater Adaptability Mechanisms and Its Biosynthetic Potential.</title>
        <authorList>
            <person name="Goncalves M.F.M."/>
            <person name="Hilario S."/>
            <person name="Van de Peer Y."/>
            <person name="Esteves A.C."/>
            <person name="Alves A."/>
        </authorList>
    </citation>
    <scope>NUCLEOTIDE SEQUENCE</scope>
    <source>
        <strain evidence="3">MUM 19.33</strain>
    </source>
</reference>
<evidence type="ECO:0000256" key="2">
    <source>
        <dbReference type="SAM" id="Phobius"/>
    </source>
</evidence>
<reference evidence="3" key="2">
    <citation type="submission" date="2022-07" db="EMBL/GenBank/DDBJ databases">
        <authorList>
            <person name="Goncalves M.F.M."/>
            <person name="Hilario S."/>
            <person name="Van De Peer Y."/>
            <person name="Esteves A.C."/>
            <person name="Alves A."/>
        </authorList>
    </citation>
    <scope>NUCLEOTIDE SEQUENCE</scope>
    <source>
        <strain evidence="3">MUM 19.33</strain>
    </source>
</reference>
<feature type="transmembrane region" description="Helical" evidence="2">
    <location>
        <begin position="103"/>
        <end position="120"/>
    </location>
</feature>
<dbReference type="Proteomes" id="UP001055219">
    <property type="component" value="Unassembled WGS sequence"/>
</dbReference>
<keyword evidence="2" id="KW-1133">Transmembrane helix</keyword>
<keyword evidence="4" id="KW-1185">Reference proteome</keyword>
<dbReference type="RefSeq" id="XP_051366240.1">
    <property type="nucleotide sequence ID" value="XM_051509968.1"/>
</dbReference>